<keyword evidence="1" id="KW-1133">Transmembrane helix</keyword>
<sequence length="36" mass="4367">MREDVVPLTYVPLFLLPFFHLSAFLYVQKHEYQPLD</sequence>
<dbReference type="EMBL" id="SJPS01000002">
    <property type="protein sequence ID" value="TWU28184.1"/>
    <property type="molecule type" value="Genomic_DNA"/>
</dbReference>
<keyword evidence="1" id="KW-0812">Transmembrane</keyword>
<evidence type="ECO:0000313" key="3">
    <source>
        <dbReference type="Proteomes" id="UP000318437"/>
    </source>
</evidence>
<protein>
    <submittedName>
        <fullName evidence="2">Uncharacterized protein</fullName>
    </submittedName>
</protein>
<evidence type="ECO:0000256" key="1">
    <source>
        <dbReference type="SAM" id="Phobius"/>
    </source>
</evidence>
<gene>
    <name evidence="2" type="ORF">Pla144_14710</name>
</gene>
<reference evidence="2 3" key="1">
    <citation type="submission" date="2019-02" db="EMBL/GenBank/DDBJ databases">
        <title>Deep-cultivation of Planctomycetes and their phenomic and genomic characterization uncovers novel biology.</title>
        <authorList>
            <person name="Wiegand S."/>
            <person name="Jogler M."/>
            <person name="Boedeker C."/>
            <person name="Pinto D."/>
            <person name="Vollmers J."/>
            <person name="Rivas-Marin E."/>
            <person name="Kohn T."/>
            <person name="Peeters S.H."/>
            <person name="Heuer A."/>
            <person name="Rast P."/>
            <person name="Oberbeckmann S."/>
            <person name="Bunk B."/>
            <person name="Jeske O."/>
            <person name="Meyerdierks A."/>
            <person name="Storesund J.E."/>
            <person name="Kallscheuer N."/>
            <person name="Luecker S."/>
            <person name="Lage O.M."/>
            <person name="Pohl T."/>
            <person name="Merkel B.J."/>
            <person name="Hornburger P."/>
            <person name="Mueller R.-W."/>
            <person name="Bruemmer F."/>
            <person name="Labrenz M."/>
            <person name="Spormann A.M."/>
            <person name="Op Den Camp H."/>
            <person name="Overmann J."/>
            <person name="Amann R."/>
            <person name="Jetten M.S.M."/>
            <person name="Mascher T."/>
            <person name="Medema M.H."/>
            <person name="Devos D.P."/>
            <person name="Kaster A.-K."/>
            <person name="Ovreas L."/>
            <person name="Rohde M."/>
            <person name="Galperin M.Y."/>
            <person name="Jogler C."/>
        </authorList>
    </citation>
    <scope>NUCLEOTIDE SEQUENCE [LARGE SCALE GENOMIC DNA]</scope>
    <source>
        <strain evidence="2 3">Pla144</strain>
    </source>
</reference>
<keyword evidence="1" id="KW-0472">Membrane</keyword>
<comment type="caution">
    <text evidence="2">The sequence shown here is derived from an EMBL/GenBank/DDBJ whole genome shotgun (WGS) entry which is preliminary data.</text>
</comment>
<name>A0A5C6CWS6_9BACT</name>
<accession>A0A5C6CWS6</accession>
<dbReference type="Proteomes" id="UP000318437">
    <property type="component" value="Unassembled WGS sequence"/>
</dbReference>
<dbReference type="AlphaFoldDB" id="A0A5C6CWS6"/>
<evidence type="ECO:0000313" key="2">
    <source>
        <dbReference type="EMBL" id="TWU28184.1"/>
    </source>
</evidence>
<keyword evidence="3" id="KW-1185">Reference proteome</keyword>
<organism evidence="2 3">
    <name type="scientific">Bythopirellula polymerisocia</name>
    <dbReference type="NCBI Taxonomy" id="2528003"/>
    <lineage>
        <taxon>Bacteria</taxon>
        <taxon>Pseudomonadati</taxon>
        <taxon>Planctomycetota</taxon>
        <taxon>Planctomycetia</taxon>
        <taxon>Pirellulales</taxon>
        <taxon>Lacipirellulaceae</taxon>
        <taxon>Bythopirellula</taxon>
    </lineage>
</organism>
<feature type="transmembrane region" description="Helical" evidence="1">
    <location>
        <begin position="6"/>
        <end position="27"/>
    </location>
</feature>
<proteinExistence type="predicted"/>